<comment type="caution">
    <text evidence="1">The sequence shown here is derived from an EMBL/GenBank/DDBJ whole genome shotgun (WGS) entry which is preliminary data.</text>
</comment>
<proteinExistence type="predicted"/>
<name>A0A132PAT7_ENTFC</name>
<evidence type="ECO:0000313" key="2">
    <source>
        <dbReference type="Proteomes" id="UP000070452"/>
    </source>
</evidence>
<protein>
    <submittedName>
        <fullName evidence="1">Uncharacterized protein</fullName>
    </submittedName>
</protein>
<evidence type="ECO:0000313" key="1">
    <source>
        <dbReference type="EMBL" id="KWX19082.1"/>
    </source>
</evidence>
<dbReference type="AlphaFoldDB" id="A0A132PAT7"/>
<sequence>MDGFQMIKSTLASIKEYVSMRSSFPNESDRNNVIRNFNIQFIGKERKKVISIEIANYLKLENRIFNKYIEEVANELHIKLEGLHKVNSVTSEADAYYIYL</sequence>
<dbReference type="EMBL" id="LRHK01000001">
    <property type="protein sequence ID" value="KWX19082.1"/>
    <property type="molecule type" value="Genomic_DNA"/>
</dbReference>
<dbReference type="RefSeq" id="WP_002317739.1">
    <property type="nucleotide sequence ID" value="NZ_AP027294.1"/>
</dbReference>
<gene>
    <name evidence="1" type="ORF">AWT83_11590</name>
</gene>
<organism evidence="1 2">
    <name type="scientific">Enterococcus faecium</name>
    <name type="common">Streptococcus faecium</name>
    <dbReference type="NCBI Taxonomy" id="1352"/>
    <lineage>
        <taxon>Bacteria</taxon>
        <taxon>Bacillati</taxon>
        <taxon>Bacillota</taxon>
        <taxon>Bacilli</taxon>
        <taxon>Lactobacillales</taxon>
        <taxon>Enterococcaceae</taxon>
        <taxon>Enterococcus</taxon>
    </lineage>
</organism>
<accession>A0A132PAT7</accession>
<dbReference type="Proteomes" id="UP000070452">
    <property type="component" value="Unassembled WGS sequence"/>
</dbReference>
<reference evidence="1 2" key="1">
    <citation type="submission" date="2016-01" db="EMBL/GenBank/DDBJ databases">
        <title>Molecular Mechanisms for transfer of large genomic segments between Enterococcus faecium strains.</title>
        <authorList>
            <person name="Garcia-Solache M.A."/>
            <person name="Lebreton F."/>
            <person name="Mclaughlin R.E."/>
            <person name="Whiteaker J.D."/>
            <person name="Gilmore M.S."/>
            <person name="Rice L.B."/>
        </authorList>
    </citation>
    <scope>NUCLEOTIDE SEQUENCE [LARGE SCALE GENOMIC DNA]</scope>
    <source>
        <strain evidence="1 2">D344RRF x C68</strain>
    </source>
</reference>